<evidence type="ECO:0000259" key="7">
    <source>
        <dbReference type="PROSITE" id="PS51379"/>
    </source>
</evidence>
<dbReference type="PANTHER" id="PTHR24960">
    <property type="entry name" value="PHOTOSYSTEM I IRON-SULFUR CENTER-RELATED"/>
    <property type="match status" value="1"/>
</dbReference>
<evidence type="ECO:0000256" key="3">
    <source>
        <dbReference type="ARBA" id="ARBA00022723"/>
    </source>
</evidence>
<dbReference type="AlphaFoldDB" id="A0A369LHJ3"/>
<dbReference type="Pfam" id="PF12838">
    <property type="entry name" value="Fer4_7"/>
    <property type="match status" value="2"/>
</dbReference>
<evidence type="ECO:0000256" key="4">
    <source>
        <dbReference type="ARBA" id="ARBA00023002"/>
    </source>
</evidence>
<dbReference type="Pfam" id="PF02662">
    <property type="entry name" value="FlpD"/>
    <property type="match status" value="1"/>
</dbReference>
<dbReference type="RefSeq" id="WP_114619979.1">
    <property type="nucleotide sequence ID" value="NZ_PPTP01000001.1"/>
</dbReference>
<evidence type="ECO:0000313" key="9">
    <source>
        <dbReference type="Proteomes" id="UP000253792"/>
    </source>
</evidence>
<keyword evidence="3" id="KW-0479">Metal-binding</keyword>
<feature type="domain" description="4Fe-4S ferredoxin-type" evidence="7">
    <location>
        <begin position="310"/>
        <end position="339"/>
    </location>
</feature>
<dbReference type="Proteomes" id="UP000253792">
    <property type="component" value="Unassembled WGS sequence"/>
</dbReference>
<dbReference type="Gene3D" id="3.30.70.20">
    <property type="match status" value="1"/>
</dbReference>
<dbReference type="Gene3D" id="3.30.70.3270">
    <property type="match status" value="1"/>
</dbReference>
<dbReference type="GO" id="GO:0051539">
    <property type="term" value="F:4 iron, 4 sulfur cluster binding"/>
    <property type="evidence" value="ECO:0007669"/>
    <property type="project" value="UniProtKB-KW"/>
</dbReference>
<feature type="domain" description="4Fe-4S ferredoxin-type" evidence="7">
    <location>
        <begin position="77"/>
        <end position="106"/>
    </location>
</feature>
<name>A0A369LHJ3_9ACTN</name>
<dbReference type="InterPro" id="IPR050157">
    <property type="entry name" value="PSI_iron-sulfur_center"/>
</dbReference>
<accession>A0A369LHJ3</accession>
<dbReference type="GO" id="GO:0046872">
    <property type="term" value="F:metal ion binding"/>
    <property type="evidence" value="ECO:0007669"/>
    <property type="project" value="UniProtKB-KW"/>
</dbReference>
<evidence type="ECO:0000256" key="2">
    <source>
        <dbReference type="ARBA" id="ARBA00022485"/>
    </source>
</evidence>
<reference evidence="8 9" key="1">
    <citation type="journal article" date="2018" name="Elife">
        <title>Discovery and characterization of a prevalent human gut bacterial enzyme sufficient for the inactivation of a family of plant toxins.</title>
        <authorList>
            <person name="Koppel N."/>
            <person name="Bisanz J.E."/>
            <person name="Pandelia M.E."/>
            <person name="Turnbaugh P.J."/>
            <person name="Balskus E.P."/>
        </authorList>
    </citation>
    <scope>NUCLEOTIDE SEQUENCE [LARGE SCALE GENOMIC DNA]</scope>
    <source>
        <strain evidence="9">anaerobia AP69FAA</strain>
    </source>
</reference>
<evidence type="ECO:0000256" key="6">
    <source>
        <dbReference type="ARBA" id="ARBA00023014"/>
    </source>
</evidence>
<gene>
    <name evidence="8" type="ORF">C1880_01335</name>
</gene>
<dbReference type="InterPro" id="IPR017900">
    <property type="entry name" value="4Fe4S_Fe_S_CS"/>
</dbReference>
<keyword evidence="6" id="KW-0411">Iron-sulfur</keyword>
<protein>
    <recommendedName>
        <fullName evidence="7">4Fe-4S ferredoxin-type domain-containing protein</fullName>
    </recommendedName>
</protein>
<comment type="caution">
    <text evidence="8">The sequence shown here is derived from an EMBL/GenBank/DDBJ whole genome shotgun (WGS) entry which is preliminary data.</text>
</comment>
<dbReference type="PROSITE" id="PS00198">
    <property type="entry name" value="4FE4S_FER_1"/>
    <property type="match status" value="3"/>
</dbReference>
<dbReference type="PROSITE" id="PS51379">
    <property type="entry name" value="4FE4S_FER_2"/>
    <property type="match status" value="4"/>
</dbReference>
<keyword evidence="9" id="KW-1185">Reference proteome</keyword>
<dbReference type="InterPro" id="IPR003813">
    <property type="entry name" value="MvhD/FlpD"/>
</dbReference>
<dbReference type="GO" id="GO:0016491">
    <property type="term" value="F:oxidoreductase activity"/>
    <property type="evidence" value="ECO:0007669"/>
    <property type="project" value="UniProtKB-KW"/>
</dbReference>
<dbReference type="InterPro" id="IPR017896">
    <property type="entry name" value="4Fe4S_Fe-S-bd"/>
</dbReference>
<proteinExistence type="predicted"/>
<evidence type="ECO:0000256" key="5">
    <source>
        <dbReference type="ARBA" id="ARBA00023004"/>
    </source>
</evidence>
<keyword evidence="4" id="KW-0560">Oxidoreductase</keyword>
<dbReference type="EMBL" id="PPTP01000001">
    <property type="protein sequence ID" value="RDB57488.1"/>
    <property type="molecule type" value="Genomic_DNA"/>
</dbReference>
<comment type="cofactor">
    <cofactor evidence="1">
        <name>[4Fe-4S] cluster</name>
        <dbReference type="ChEBI" id="CHEBI:49883"/>
    </cofactor>
</comment>
<dbReference type="PANTHER" id="PTHR24960:SF79">
    <property type="entry name" value="PHOTOSYSTEM I IRON-SULFUR CENTER"/>
    <property type="match status" value="1"/>
</dbReference>
<keyword evidence="2" id="KW-0004">4Fe-4S</keyword>
<evidence type="ECO:0000256" key="1">
    <source>
        <dbReference type="ARBA" id="ARBA00001966"/>
    </source>
</evidence>
<evidence type="ECO:0000313" key="8">
    <source>
        <dbReference type="EMBL" id="RDB57488.1"/>
    </source>
</evidence>
<keyword evidence="5" id="KW-0408">Iron</keyword>
<feature type="domain" description="4Fe-4S ferredoxin-type" evidence="7">
    <location>
        <begin position="362"/>
        <end position="391"/>
    </location>
</feature>
<dbReference type="OrthoDB" id="9672at2"/>
<dbReference type="SUPFAM" id="SSF54862">
    <property type="entry name" value="4Fe-4S ferredoxins"/>
    <property type="match status" value="1"/>
</dbReference>
<sequence>MPSTQTYIELFERLRSVHLHVDARRCLAVRNRNTTCNRCANACPSGCITVTTRTSANEPREPDGAKPAENGRSAETATLAIDPERCIGCGTCAAACPTGAIAPRKPDDRSLARQAAAALRATGDIVAFACEQLTAQARGKYDPDTVVPVRCVGRIDASLLVLMASAGALTIRLTCGNCDECEYRAGKAAAELACQDANAIFDAWGTRARASVTRKLPAACRAIAGPAYDPDRRAFLRTAGDAAHDAAHDAADLAIDRAFEHASDTQRTRRAVMETGTLPRFLPPRRAILLDALERLGQPDDVMLNTRLWAHVIMDENRCNGCGMCARFCPTGALTVRDDDRAETQISWISKRNAEKTGFSGAALAHAPSLCLQCRTCEQLCPRHAIELSCETFAVDIPAGAVDEHPLRDIHRDKGGPDAIRNSMAKLIDSPYVTG</sequence>
<feature type="domain" description="4Fe-4S ferredoxin-type" evidence="7">
    <location>
        <begin position="24"/>
        <end position="53"/>
    </location>
</feature>
<organism evidence="8 9">
    <name type="scientific">Senegalimassilia anaerobia</name>
    <dbReference type="NCBI Taxonomy" id="1473216"/>
    <lineage>
        <taxon>Bacteria</taxon>
        <taxon>Bacillati</taxon>
        <taxon>Actinomycetota</taxon>
        <taxon>Coriobacteriia</taxon>
        <taxon>Coriobacteriales</taxon>
        <taxon>Coriobacteriaceae</taxon>
        <taxon>Senegalimassilia</taxon>
    </lineage>
</organism>